<gene>
    <name evidence="10" type="ORF">GCM10009668_09470</name>
</gene>
<evidence type="ECO:0000256" key="3">
    <source>
        <dbReference type="ARBA" id="ARBA00022679"/>
    </source>
</evidence>
<comment type="catalytic activity">
    <reaction evidence="8">
        <text>(sulfur carrier)-H + L-cysteine = (sulfur carrier)-SH + L-alanine</text>
        <dbReference type="Rhea" id="RHEA:43892"/>
        <dbReference type="Rhea" id="RHEA-COMP:14737"/>
        <dbReference type="Rhea" id="RHEA-COMP:14739"/>
        <dbReference type="ChEBI" id="CHEBI:29917"/>
        <dbReference type="ChEBI" id="CHEBI:35235"/>
        <dbReference type="ChEBI" id="CHEBI:57972"/>
        <dbReference type="ChEBI" id="CHEBI:64428"/>
        <dbReference type="EC" id="2.8.1.7"/>
    </reaction>
</comment>
<dbReference type="InterPro" id="IPR015421">
    <property type="entry name" value="PyrdxlP-dep_Trfase_major"/>
</dbReference>
<dbReference type="Gene3D" id="3.90.1150.10">
    <property type="entry name" value="Aspartate Aminotransferase, domain 1"/>
    <property type="match status" value="1"/>
</dbReference>
<dbReference type="Pfam" id="PF00266">
    <property type="entry name" value="Aminotran_5"/>
    <property type="match status" value="1"/>
</dbReference>
<reference evidence="11" key="1">
    <citation type="journal article" date="2019" name="Int. J. Syst. Evol. Microbiol.">
        <title>The Global Catalogue of Microorganisms (GCM) 10K type strain sequencing project: providing services to taxonomists for standard genome sequencing and annotation.</title>
        <authorList>
            <consortium name="The Broad Institute Genomics Platform"/>
            <consortium name="The Broad Institute Genome Sequencing Center for Infectious Disease"/>
            <person name="Wu L."/>
            <person name="Ma J."/>
        </authorList>
    </citation>
    <scope>NUCLEOTIDE SEQUENCE [LARGE SCALE GENOMIC DNA]</scope>
    <source>
        <strain evidence="11">JCM 13008</strain>
    </source>
</reference>
<evidence type="ECO:0000256" key="4">
    <source>
        <dbReference type="ARBA" id="ARBA00022723"/>
    </source>
</evidence>
<evidence type="ECO:0000313" key="10">
    <source>
        <dbReference type="EMBL" id="GAA1095495.1"/>
    </source>
</evidence>
<sequence>MMNSSAAPVVHLDAAAGEPLHPAARETLLAALDAGWADPRRLHRSARHARLMLDNAREVVAQCLGIRFDEVTFTPSGTHAVHQGVLGLLAGRARVSDLLVHSAVEHSSVVHAGQWHARNGGRVAELGVSATGRAELTLPEGPIAALALQSANHEVATLQPVAELAELAGDVPIFMDACASAGRLPLPAGWAAAAASAHKWGGPAGVGVLLVRKGARWRSPFPSDDRADERATGFENVPAALAAAAALQAVTADAAEVAARQHALIDRIRAAVAAIPDVEVVGDPEHRLPHLVTFSCLYVDGEALVTELDRRGFEVSSGSACTASTLTPSHVLAAMGVLTHGNVRLSLTRDTTADDVEAFLAALPEVVGRLRAEAGL</sequence>
<organism evidence="10 11">
    <name type="scientific">Nocardioides dubius</name>
    <dbReference type="NCBI Taxonomy" id="317019"/>
    <lineage>
        <taxon>Bacteria</taxon>
        <taxon>Bacillati</taxon>
        <taxon>Actinomycetota</taxon>
        <taxon>Actinomycetes</taxon>
        <taxon>Propionibacteriales</taxon>
        <taxon>Nocardioidaceae</taxon>
        <taxon>Nocardioides</taxon>
    </lineage>
</organism>
<dbReference type="PANTHER" id="PTHR11601">
    <property type="entry name" value="CYSTEINE DESULFURYLASE FAMILY MEMBER"/>
    <property type="match status" value="1"/>
</dbReference>
<evidence type="ECO:0000256" key="6">
    <source>
        <dbReference type="ARBA" id="ARBA00023004"/>
    </source>
</evidence>
<comment type="caution">
    <text evidence="10">The sequence shown here is derived from an EMBL/GenBank/DDBJ whole genome shotgun (WGS) entry which is preliminary data.</text>
</comment>
<evidence type="ECO:0000256" key="7">
    <source>
        <dbReference type="ARBA" id="ARBA00023014"/>
    </source>
</evidence>
<comment type="cofactor">
    <cofactor evidence="1">
        <name>pyridoxal 5'-phosphate</name>
        <dbReference type="ChEBI" id="CHEBI:597326"/>
    </cofactor>
</comment>
<dbReference type="InterPro" id="IPR000192">
    <property type="entry name" value="Aminotrans_V_dom"/>
</dbReference>
<evidence type="ECO:0000256" key="2">
    <source>
        <dbReference type="ARBA" id="ARBA00006490"/>
    </source>
</evidence>
<protein>
    <submittedName>
        <fullName evidence="10">Cysteine desulfurase/sulfurtransferase TusA family protein</fullName>
    </submittedName>
</protein>
<name>A0ABP4E6T5_9ACTN</name>
<proteinExistence type="inferred from homology"/>
<dbReference type="Gene3D" id="3.40.640.10">
    <property type="entry name" value="Type I PLP-dependent aspartate aminotransferase-like (Major domain)"/>
    <property type="match status" value="1"/>
</dbReference>
<dbReference type="EMBL" id="BAAALG010000003">
    <property type="protein sequence ID" value="GAA1095495.1"/>
    <property type="molecule type" value="Genomic_DNA"/>
</dbReference>
<comment type="similarity">
    <text evidence="2">Belongs to the class-V pyridoxal-phosphate-dependent aminotransferase family. NifS/IscS subfamily.</text>
</comment>
<dbReference type="Proteomes" id="UP001501581">
    <property type="component" value="Unassembled WGS sequence"/>
</dbReference>
<dbReference type="InterPro" id="IPR015422">
    <property type="entry name" value="PyrdxlP-dep_Trfase_small"/>
</dbReference>
<keyword evidence="6" id="KW-0408">Iron</keyword>
<evidence type="ECO:0000313" key="11">
    <source>
        <dbReference type="Proteomes" id="UP001501581"/>
    </source>
</evidence>
<evidence type="ECO:0000256" key="8">
    <source>
        <dbReference type="ARBA" id="ARBA00050776"/>
    </source>
</evidence>
<evidence type="ECO:0000256" key="1">
    <source>
        <dbReference type="ARBA" id="ARBA00001933"/>
    </source>
</evidence>
<evidence type="ECO:0000256" key="5">
    <source>
        <dbReference type="ARBA" id="ARBA00022898"/>
    </source>
</evidence>
<accession>A0ABP4E6T5</accession>
<keyword evidence="7" id="KW-0411">Iron-sulfur</keyword>
<keyword evidence="11" id="KW-1185">Reference proteome</keyword>
<feature type="domain" description="Aminotransferase class V" evidence="9">
    <location>
        <begin position="12"/>
        <end position="359"/>
    </location>
</feature>
<dbReference type="SUPFAM" id="SSF53383">
    <property type="entry name" value="PLP-dependent transferases"/>
    <property type="match status" value="1"/>
</dbReference>
<dbReference type="InterPro" id="IPR015424">
    <property type="entry name" value="PyrdxlP-dep_Trfase"/>
</dbReference>
<keyword evidence="5" id="KW-0663">Pyridoxal phosphate</keyword>
<evidence type="ECO:0000259" key="9">
    <source>
        <dbReference type="Pfam" id="PF00266"/>
    </source>
</evidence>
<dbReference type="PIRSF" id="PIRSF005572">
    <property type="entry name" value="NifS"/>
    <property type="match status" value="1"/>
</dbReference>
<keyword evidence="3" id="KW-0808">Transferase</keyword>
<dbReference type="InterPro" id="IPR016454">
    <property type="entry name" value="Cysteine_dSase"/>
</dbReference>
<keyword evidence="4" id="KW-0479">Metal-binding</keyword>
<dbReference type="PANTHER" id="PTHR11601:SF34">
    <property type="entry name" value="CYSTEINE DESULFURASE"/>
    <property type="match status" value="1"/>
</dbReference>